<keyword evidence="1" id="KW-0472">Membrane</keyword>
<gene>
    <name evidence="2" type="ORF">EG242_05315</name>
</gene>
<proteinExistence type="predicted"/>
<organism evidence="2 3">
    <name type="scientific">Paenimyroides viscosum</name>
    <dbReference type="NCBI Taxonomy" id="2488729"/>
    <lineage>
        <taxon>Bacteria</taxon>
        <taxon>Pseudomonadati</taxon>
        <taxon>Bacteroidota</taxon>
        <taxon>Flavobacteriia</taxon>
        <taxon>Flavobacteriales</taxon>
        <taxon>Flavobacteriaceae</taxon>
        <taxon>Paenimyroides</taxon>
    </lineage>
</organism>
<dbReference type="Proteomes" id="UP000268372">
    <property type="component" value="Unassembled WGS sequence"/>
</dbReference>
<keyword evidence="3" id="KW-1185">Reference proteome</keyword>
<dbReference type="AlphaFoldDB" id="A0A3P1B315"/>
<evidence type="ECO:0000256" key="1">
    <source>
        <dbReference type="SAM" id="Phobius"/>
    </source>
</evidence>
<keyword evidence="1" id="KW-0812">Transmembrane</keyword>
<protein>
    <submittedName>
        <fullName evidence="2">Uncharacterized protein</fullName>
    </submittedName>
</protein>
<dbReference type="RefSeq" id="WP_124898865.1">
    <property type="nucleotide sequence ID" value="NZ_RQTJ01000008.1"/>
</dbReference>
<evidence type="ECO:0000313" key="2">
    <source>
        <dbReference type="EMBL" id="RRA95540.1"/>
    </source>
</evidence>
<dbReference type="OrthoDB" id="1266243at2"/>
<accession>A0A3P1B315</accession>
<comment type="caution">
    <text evidence="2">The sequence shown here is derived from an EMBL/GenBank/DDBJ whole genome shotgun (WGS) entry which is preliminary data.</text>
</comment>
<dbReference type="EMBL" id="RQTJ01000008">
    <property type="protein sequence ID" value="RRA95540.1"/>
    <property type="molecule type" value="Genomic_DNA"/>
</dbReference>
<evidence type="ECO:0000313" key="3">
    <source>
        <dbReference type="Proteomes" id="UP000268372"/>
    </source>
</evidence>
<reference evidence="2 3" key="1">
    <citation type="submission" date="2018-11" db="EMBL/GenBank/DDBJ databases">
        <title>Flavobacterium sp. nov., YIM 102796 draft genome.</title>
        <authorList>
            <person name="Li G."/>
            <person name="Jiang Y."/>
        </authorList>
    </citation>
    <scope>NUCLEOTIDE SEQUENCE [LARGE SCALE GENOMIC DNA]</scope>
    <source>
        <strain evidence="2 3">YIM 102796</strain>
    </source>
</reference>
<keyword evidence="1" id="KW-1133">Transmembrane helix</keyword>
<feature type="transmembrane region" description="Helical" evidence="1">
    <location>
        <begin position="54"/>
        <end position="74"/>
    </location>
</feature>
<name>A0A3P1B315_9FLAO</name>
<feature type="transmembrane region" description="Helical" evidence="1">
    <location>
        <begin position="12"/>
        <end position="34"/>
    </location>
</feature>
<sequence>MIVGTRIFNGLLLTIIIILVIMSIIALVAIHCLLHDKYILSFSPVGINTYLSAFGQYKALFTATVATIAAYLGLLRLKVATDANNDKLKQDRFSEWKMVLDIRFIEIEKLDPYMKREFIRVRYNLFKQLYDLHFSISDKNQLTQIFQTNFGNLVSFYETQNNKHIDMGGAYPDDKYSYSFDSFRFLLLGCVDKTYPDIVTDLKAMYLSALSTDRYINPELYKAALTDNLKNRQK</sequence>